<accession>A0ABS1DGQ2</accession>
<feature type="transmembrane region" description="Helical" evidence="7">
    <location>
        <begin position="145"/>
        <end position="168"/>
    </location>
</feature>
<feature type="transmembrane region" description="Helical" evidence="7">
    <location>
        <begin position="6"/>
        <end position="22"/>
    </location>
</feature>
<feature type="domain" description="Nucleoside transporter/FeoB GTPase Gate" evidence="10">
    <location>
        <begin position="106"/>
        <end position="203"/>
    </location>
</feature>
<dbReference type="Pfam" id="PF01773">
    <property type="entry name" value="Nucleos_tra2_N"/>
    <property type="match status" value="1"/>
</dbReference>
<keyword evidence="4 7" id="KW-0812">Transmembrane</keyword>
<feature type="transmembrane region" description="Helical" evidence="7">
    <location>
        <begin position="364"/>
        <end position="383"/>
    </location>
</feature>
<evidence type="ECO:0000256" key="1">
    <source>
        <dbReference type="ARBA" id="ARBA00004651"/>
    </source>
</evidence>
<dbReference type="EMBL" id="NRRL01000040">
    <property type="protein sequence ID" value="MBK1669171.1"/>
    <property type="molecule type" value="Genomic_DNA"/>
</dbReference>
<evidence type="ECO:0000259" key="9">
    <source>
        <dbReference type="Pfam" id="PF07662"/>
    </source>
</evidence>
<evidence type="ECO:0000259" key="10">
    <source>
        <dbReference type="Pfam" id="PF07670"/>
    </source>
</evidence>
<dbReference type="InterPro" id="IPR011642">
    <property type="entry name" value="Gate_dom"/>
</dbReference>
<keyword evidence="3" id="KW-1003">Cell membrane</keyword>
<keyword evidence="12" id="KW-1185">Reference proteome</keyword>
<name>A0ABS1DGQ2_9PROT</name>
<reference evidence="11 12" key="1">
    <citation type="journal article" date="2020" name="Microorganisms">
        <title>Osmotic Adaptation and Compatible Solute Biosynthesis of Phototrophic Bacteria as Revealed from Genome Analyses.</title>
        <authorList>
            <person name="Imhoff J.F."/>
            <person name="Rahn T."/>
            <person name="Kunzel S."/>
            <person name="Keller A."/>
            <person name="Neulinger S.C."/>
        </authorList>
    </citation>
    <scope>NUCLEOTIDE SEQUENCE [LARGE SCALE GENOMIC DNA]</scope>
    <source>
        <strain evidence="11 12">DSM 9895</strain>
    </source>
</reference>
<evidence type="ECO:0000259" key="8">
    <source>
        <dbReference type="Pfam" id="PF01773"/>
    </source>
</evidence>
<feature type="transmembrane region" description="Helical" evidence="7">
    <location>
        <begin position="403"/>
        <end position="421"/>
    </location>
</feature>
<feature type="transmembrane region" description="Helical" evidence="7">
    <location>
        <begin position="271"/>
        <end position="296"/>
    </location>
</feature>
<dbReference type="Pfam" id="PF07662">
    <property type="entry name" value="Nucleos_tra2_C"/>
    <property type="match status" value="1"/>
</dbReference>
<sequence>MAFDGIRGLLGIAVLIALAWTVSERRTAFPVRTVLIGVASQLALAGLLLGVPAVRAALAALAALNGVITALSRATEAGTRFVFGYLGGGPPPFEVTDPGATFVLAFQALPIVLVMSALSAVLWHWRVLPVVIGGLAWAVRRGLGLSGAVSLASAANVFVGMVEAPLLIRPVIARLSRADLFLIMTVGLATVAGTVIVLYAGFLQGTVENPLGQILTASVISLPAAALIARVMVPADPAAAAAEDAVDADAAQPYAGTFDALVAGTEQGLRLLLNIAAMLVVLVALVDLVNILLGQIPSPGDPLTLQRLLGWAFAPLVWLIGIPWGEAVTAGQLMGIKTALNELIAFQQLAGTPNAELSERSRLIMTYAICGFANPGSLGIMIAGLTGLAPDRRAEILSLGPRAVLAGTLATLMTGAVASLLA</sequence>
<dbReference type="RefSeq" id="WP_200341497.1">
    <property type="nucleotide sequence ID" value="NZ_NRRL01000040.1"/>
</dbReference>
<dbReference type="InterPro" id="IPR002668">
    <property type="entry name" value="CNT_N_dom"/>
</dbReference>
<organism evidence="11 12">
    <name type="scientific">Rhodovibrio sodomensis</name>
    <dbReference type="NCBI Taxonomy" id="1088"/>
    <lineage>
        <taxon>Bacteria</taxon>
        <taxon>Pseudomonadati</taxon>
        <taxon>Pseudomonadota</taxon>
        <taxon>Alphaproteobacteria</taxon>
        <taxon>Rhodospirillales</taxon>
        <taxon>Rhodovibrionaceae</taxon>
        <taxon>Rhodovibrio</taxon>
    </lineage>
</organism>
<evidence type="ECO:0000256" key="4">
    <source>
        <dbReference type="ARBA" id="ARBA00022692"/>
    </source>
</evidence>
<evidence type="ECO:0000313" key="12">
    <source>
        <dbReference type="Proteomes" id="UP001296873"/>
    </source>
</evidence>
<feature type="transmembrane region" description="Helical" evidence="7">
    <location>
        <begin position="29"/>
        <end position="47"/>
    </location>
</feature>
<evidence type="ECO:0000256" key="3">
    <source>
        <dbReference type="ARBA" id="ARBA00022475"/>
    </source>
</evidence>
<feature type="transmembrane region" description="Helical" evidence="7">
    <location>
        <begin position="180"/>
        <end position="202"/>
    </location>
</feature>
<evidence type="ECO:0000256" key="7">
    <source>
        <dbReference type="SAM" id="Phobius"/>
    </source>
</evidence>
<dbReference type="Proteomes" id="UP001296873">
    <property type="component" value="Unassembled WGS sequence"/>
</dbReference>
<proteinExistence type="inferred from homology"/>
<feature type="domain" description="Concentrative nucleoside transporter C-terminal" evidence="9">
    <location>
        <begin position="214"/>
        <end position="418"/>
    </location>
</feature>
<dbReference type="InterPro" id="IPR011657">
    <property type="entry name" value="CNT_C_dom"/>
</dbReference>
<evidence type="ECO:0000256" key="6">
    <source>
        <dbReference type="ARBA" id="ARBA00023136"/>
    </source>
</evidence>
<comment type="similarity">
    <text evidence="2">Belongs to the concentrative nucleoside transporter (CNT) (TC 2.A.41) family.</text>
</comment>
<feature type="domain" description="Concentrative nucleoside transporter N-terminal" evidence="8">
    <location>
        <begin position="10"/>
        <end position="86"/>
    </location>
</feature>
<evidence type="ECO:0000256" key="2">
    <source>
        <dbReference type="ARBA" id="ARBA00009033"/>
    </source>
</evidence>
<keyword evidence="6 7" id="KW-0472">Membrane</keyword>
<keyword evidence="5 7" id="KW-1133">Transmembrane helix</keyword>
<dbReference type="PANTHER" id="PTHR10590:SF4">
    <property type="entry name" value="SOLUTE CARRIER FAMILY 28 MEMBER 3"/>
    <property type="match status" value="1"/>
</dbReference>
<evidence type="ECO:0000256" key="5">
    <source>
        <dbReference type="ARBA" id="ARBA00022989"/>
    </source>
</evidence>
<comment type="caution">
    <text evidence="11">The sequence shown here is derived from an EMBL/GenBank/DDBJ whole genome shotgun (WGS) entry which is preliminary data.</text>
</comment>
<dbReference type="Pfam" id="PF07670">
    <property type="entry name" value="Gate"/>
    <property type="match status" value="1"/>
</dbReference>
<dbReference type="InterPro" id="IPR008276">
    <property type="entry name" value="C_nuclsd_transpt"/>
</dbReference>
<protein>
    <submittedName>
        <fullName evidence="11">Nucleoside:proton symporter</fullName>
    </submittedName>
</protein>
<gene>
    <name evidence="11" type="ORF">CKO28_14130</name>
</gene>
<feature type="transmembrane region" description="Helical" evidence="7">
    <location>
        <begin position="102"/>
        <end position="125"/>
    </location>
</feature>
<evidence type="ECO:0000313" key="11">
    <source>
        <dbReference type="EMBL" id="MBK1669171.1"/>
    </source>
</evidence>
<comment type="subcellular location">
    <subcellularLocation>
        <location evidence="1">Cell membrane</location>
        <topology evidence="1">Multi-pass membrane protein</topology>
    </subcellularLocation>
</comment>
<dbReference type="PANTHER" id="PTHR10590">
    <property type="entry name" value="SODIUM/NUCLEOSIDE COTRANSPORTER"/>
    <property type="match status" value="1"/>
</dbReference>
<feature type="transmembrane region" description="Helical" evidence="7">
    <location>
        <begin position="308"/>
        <end position="328"/>
    </location>
</feature>